<evidence type="ECO:0000256" key="1">
    <source>
        <dbReference type="ARBA" id="ARBA00023125"/>
    </source>
</evidence>
<accession>A0ABV6MW08</accession>
<name>A0ABV6MW08_9PSEU</name>
<dbReference type="Gene3D" id="3.40.50.280">
    <property type="entry name" value="Cobalamin-binding domain"/>
    <property type="match status" value="1"/>
</dbReference>
<dbReference type="RefSeq" id="WP_273935987.1">
    <property type="nucleotide sequence ID" value="NZ_CP097263.1"/>
</dbReference>
<dbReference type="PANTHER" id="PTHR30204:SF97">
    <property type="entry name" value="MERR FAMILY REGULATORY PROTEIN"/>
    <property type="match status" value="1"/>
</dbReference>
<dbReference type="EMBL" id="JBHLUD010000007">
    <property type="protein sequence ID" value="MFC0544503.1"/>
    <property type="molecule type" value="Genomic_DNA"/>
</dbReference>
<evidence type="ECO:0000313" key="3">
    <source>
        <dbReference type="EMBL" id="MFC0544503.1"/>
    </source>
</evidence>
<evidence type="ECO:0000259" key="2">
    <source>
        <dbReference type="PROSITE" id="PS50937"/>
    </source>
</evidence>
<reference evidence="3 4" key="1">
    <citation type="submission" date="2024-09" db="EMBL/GenBank/DDBJ databases">
        <authorList>
            <person name="Sun Q."/>
            <person name="Mori K."/>
        </authorList>
    </citation>
    <scope>NUCLEOTIDE SEQUENCE [LARGE SCALE GENOMIC DNA]</scope>
    <source>
        <strain evidence="3 4">TBRC 1432</strain>
    </source>
</reference>
<organism evidence="3 4">
    <name type="scientific">Kutzneria chonburiensis</name>
    <dbReference type="NCBI Taxonomy" id="1483604"/>
    <lineage>
        <taxon>Bacteria</taxon>
        <taxon>Bacillati</taxon>
        <taxon>Actinomycetota</taxon>
        <taxon>Actinomycetes</taxon>
        <taxon>Pseudonocardiales</taxon>
        <taxon>Pseudonocardiaceae</taxon>
        <taxon>Kutzneria</taxon>
    </lineage>
</organism>
<dbReference type="Pfam" id="PF13411">
    <property type="entry name" value="MerR_1"/>
    <property type="match status" value="1"/>
</dbReference>
<dbReference type="InterPro" id="IPR000551">
    <property type="entry name" value="MerR-type_HTH_dom"/>
</dbReference>
<dbReference type="InterPro" id="IPR003759">
    <property type="entry name" value="Cbl-bd_cap"/>
</dbReference>
<dbReference type="SMART" id="SM00422">
    <property type="entry name" value="HTH_MERR"/>
    <property type="match status" value="1"/>
</dbReference>
<dbReference type="InterPro" id="IPR036724">
    <property type="entry name" value="Cobalamin-bd_sf"/>
</dbReference>
<dbReference type="PROSITE" id="PS50937">
    <property type="entry name" value="HTH_MERR_2"/>
    <property type="match status" value="1"/>
</dbReference>
<feature type="domain" description="HTH merR-type" evidence="2">
    <location>
        <begin position="21"/>
        <end position="90"/>
    </location>
</feature>
<dbReference type="SUPFAM" id="SSF52242">
    <property type="entry name" value="Cobalamin (vitamin B12)-binding domain"/>
    <property type="match status" value="1"/>
</dbReference>
<comment type="caution">
    <text evidence="3">The sequence shown here is derived from an EMBL/GenBank/DDBJ whole genome shotgun (WGS) entry which is preliminary data.</text>
</comment>
<gene>
    <name evidence="3" type="ORF">ACFFH7_23555</name>
</gene>
<dbReference type="SUPFAM" id="SSF46955">
    <property type="entry name" value="Putative DNA-binding domain"/>
    <property type="match status" value="1"/>
</dbReference>
<evidence type="ECO:0000313" key="4">
    <source>
        <dbReference type="Proteomes" id="UP001589810"/>
    </source>
</evidence>
<dbReference type="Gene3D" id="1.10.1240.10">
    <property type="entry name" value="Methionine synthase domain"/>
    <property type="match status" value="1"/>
</dbReference>
<keyword evidence="4" id="KW-1185">Reference proteome</keyword>
<dbReference type="CDD" id="cd01104">
    <property type="entry name" value="HTH_MlrA-CarA"/>
    <property type="match status" value="1"/>
</dbReference>
<dbReference type="Gene3D" id="1.10.1660.10">
    <property type="match status" value="1"/>
</dbReference>
<dbReference type="InterPro" id="IPR047057">
    <property type="entry name" value="MerR_fam"/>
</dbReference>
<keyword evidence="1" id="KW-0238">DNA-binding</keyword>
<sequence length="339" mass="36298">MSTVTTQPEPVPRERAAGEPMLSVAAVARRLGVAPATLRTWDRRYGLGPTDHTTGRHRRYGDHDVARLELMQRALLRGASPAEAARYALSSTLPEQRLTVQPPQPDLPELIVGGDADDGEQVSTGGRVLRLPGVSRQARGLGRAAMAMDAVSVQQLLHAALAELGVLVTWNTMIRPVLTGIAQRWRHSGEGVEVEHLFTQCVTAALSAAQVGAPVPANPRPVLLACVPEEQHSLPLQALSTALVQKGVGTMMLGAALPADALGAAIRRIAPAAVFLWAQLPRYAHCNLLTELPRTRQRIRLFVGGPGWQQSKLPPHAEPLESLSAALDRISYVLLGTDG</sequence>
<protein>
    <submittedName>
        <fullName evidence="3">MerR family transcriptional regulator</fullName>
    </submittedName>
</protein>
<dbReference type="Pfam" id="PF02607">
    <property type="entry name" value="B12-binding_2"/>
    <property type="match status" value="1"/>
</dbReference>
<dbReference type="InterPro" id="IPR036594">
    <property type="entry name" value="Meth_synthase_dom"/>
</dbReference>
<proteinExistence type="predicted"/>
<dbReference type="Proteomes" id="UP001589810">
    <property type="component" value="Unassembled WGS sequence"/>
</dbReference>
<dbReference type="PANTHER" id="PTHR30204">
    <property type="entry name" value="REDOX-CYCLING DRUG-SENSING TRANSCRIPTIONAL ACTIVATOR SOXR"/>
    <property type="match status" value="1"/>
</dbReference>
<dbReference type="InterPro" id="IPR009061">
    <property type="entry name" value="DNA-bd_dom_put_sf"/>
</dbReference>